<keyword evidence="3" id="KW-1185">Reference proteome</keyword>
<dbReference type="Proteomes" id="UP001056707">
    <property type="component" value="Chromosome"/>
</dbReference>
<evidence type="ECO:0000313" key="2">
    <source>
        <dbReference type="EMBL" id="USS85065.1"/>
    </source>
</evidence>
<evidence type="ECO:0000256" key="1">
    <source>
        <dbReference type="SAM" id="MobiDB-lite"/>
    </source>
</evidence>
<dbReference type="EMBL" id="CP097116">
    <property type="protein sequence ID" value="USS85065.1"/>
    <property type="molecule type" value="Genomic_DNA"/>
</dbReference>
<accession>A0ABY5BN21</accession>
<protein>
    <submittedName>
        <fullName evidence="2">BZIP transcription factor</fullName>
    </submittedName>
</protein>
<reference evidence="2" key="1">
    <citation type="submission" date="2022-05" db="EMBL/GenBank/DDBJ databases">
        <authorList>
            <person name="Oliphant S.A."/>
            <person name="Watson-Haigh N.S."/>
            <person name="Sumby K.M."/>
            <person name="Gardner J.M."/>
            <person name="Jiranek V."/>
        </authorList>
    </citation>
    <scope>NUCLEOTIDE SEQUENCE</scope>
    <source>
        <strain evidence="2">KI16_H9</strain>
    </source>
</reference>
<dbReference type="RefSeq" id="WP_252749960.1">
    <property type="nucleotide sequence ID" value="NZ_CP097116.1"/>
</dbReference>
<dbReference type="CDD" id="cd14686">
    <property type="entry name" value="bZIP"/>
    <property type="match status" value="1"/>
</dbReference>
<sequence length="84" mass="9229">MRNNFFGDGTPVTGMVVGGTISALSQIISDQILKIVSLESELNEKKQENRELKSQLTLLKNKPDNAQESEDDTNGHGEMPVNDI</sequence>
<name>A0ABY5BN21_9LACO</name>
<gene>
    <name evidence="2" type="ORF">M3M35_07185</name>
</gene>
<organism evidence="2 3">
    <name type="scientific">Fructilactobacillus myrtifloralis</name>
    <dbReference type="NCBI Taxonomy" id="2940301"/>
    <lineage>
        <taxon>Bacteria</taxon>
        <taxon>Bacillati</taxon>
        <taxon>Bacillota</taxon>
        <taxon>Bacilli</taxon>
        <taxon>Lactobacillales</taxon>
        <taxon>Lactobacillaceae</taxon>
        <taxon>Fructilactobacillus</taxon>
    </lineage>
</organism>
<proteinExistence type="predicted"/>
<feature type="region of interest" description="Disordered" evidence="1">
    <location>
        <begin position="56"/>
        <end position="84"/>
    </location>
</feature>
<evidence type="ECO:0000313" key="3">
    <source>
        <dbReference type="Proteomes" id="UP001056707"/>
    </source>
</evidence>